<gene>
    <name evidence="1" type="ORF">NZD86_07200</name>
</gene>
<reference evidence="1" key="1">
    <citation type="submission" date="2022-08" db="EMBL/GenBank/DDBJ databases">
        <title>Alicyclobacillus dauci DSM2870, complete genome.</title>
        <authorList>
            <person name="Wang Q."/>
            <person name="Cai R."/>
            <person name="Wang Z."/>
        </authorList>
    </citation>
    <scope>NUCLEOTIDE SEQUENCE</scope>
    <source>
        <strain evidence="1">DSM 28700</strain>
    </source>
</reference>
<accession>A0ABY6Z7W2</accession>
<evidence type="ECO:0000313" key="1">
    <source>
        <dbReference type="EMBL" id="WAH38261.1"/>
    </source>
</evidence>
<keyword evidence="2" id="KW-1185">Reference proteome</keyword>
<name>A0ABY6Z7W2_9BACL</name>
<proteinExistence type="predicted"/>
<dbReference type="EMBL" id="CP104064">
    <property type="protein sequence ID" value="WAH38261.1"/>
    <property type="molecule type" value="Genomic_DNA"/>
</dbReference>
<evidence type="ECO:0008006" key="3">
    <source>
        <dbReference type="Google" id="ProtNLM"/>
    </source>
</evidence>
<dbReference type="Proteomes" id="UP001164803">
    <property type="component" value="Chromosome"/>
</dbReference>
<dbReference type="RefSeq" id="WP_268045827.1">
    <property type="nucleotide sequence ID" value="NZ_CP104064.1"/>
</dbReference>
<protein>
    <recommendedName>
        <fullName evidence="3">PD-(D/E)XK nuclease superfamily protein</fullName>
    </recommendedName>
</protein>
<evidence type="ECO:0000313" key="2">
    <source>
        <dbReference type="Proteomes" id="UP001164803"/>
    </source>
</evidence>
<organism evidence="1 2">
    <name type="scientific">Alicyclobacillus dauci</name>
    <dbReference type="NCBI Taxonomy" id="1475485"/>
    <lineage>
        <taxon>Bacteria</taxon>
        <taxon>Bacillati</taxon>
        <taxon>Bacillota</taxon>
        <taxon>Bacilli</taxon>
        <taxon>Bacillales</taxon>
        <taxon>Alicyclobacillaceae</taxon>
        <taxon>Alicyclobacillus</taxon>
    </lineage>
</organism>
<sequence>MPTFFNDTLLLFSVTLAACARLFTTRQLATHPYLRDRSQPVMRAQQFLWSHSDTFEKTKGAGDEPWLWRLTSEAKRRYGFNFKSVSGDTQRRLHWLGIGDLWLALTYAGGRPNEWIAEPRGQFDVMLEWQKKKAVVEYQRTAITAKQWAAKWERRRLWYKEQKFPDPVHVVLIVTTGQSDKTIQAPKGTIVCRDVKDVPRALMRVR</sequence>